<dbReference type="PROSITE" id="PS00894">
    <property type="entry name" value="HTH_DEOR_1"/>
    <property type="match status" value="1"/>
</dbReference>
<protein>
    <submittedName>
        <fullName evidence="5">YafY family transcriptional regulator</fullName>
    </submittedName>
</protein>
<dbReference type="SUPFAM" id="SSF46785">
    <property type="entry name" value="Winged helix' DNA-binding domain"/>
    <property type="match status" value="1"/>
</dbReference>
<evidence type="ECO:0000313" key="5">
    <source>
        <dbReference type="EMBL" id="PWC07449.1"/>
    </source>
</evidence>
<dbReference type="InterPro" id="IPR001034">
    <property type="entry name" value="DeoR_HTH"/>
</dbReference>
<dbReference type="EMBL" id="QEFB01000005">
    <property type="protein sequence ID" value="PWC07449.1"/>
    <property type="molecule type" value="Genomic_DNA"/>
</dbReference>
<dbReference type="PROSITE" id="PS52050">
    <property type="entry name" value="WYL"/>
    <property type="match status" value="1"/>
</dbReference>
<dbReference type="PROSITE" id="PS51000">
    <property type="entry name" value="HTH_DEOR_2"/>
    <property type="match status" value="1"/>
</dbReference>
<evidence type="ECO:0000256" key="1">
    <source>
        <dbReference type="ARBA" id="ARBA00023015"/>
    </source>
</evidence>
<organism evidence="5 6">
    <name type="scientific">Mycetocola zhujimingii</name>
    <dbReference type="NCBI Taxonomy" id="2079792"/>
    <lineage>
        <taxon>Bacteria</taxon>
        <taxon>Bacillati</taxon>
        <taxon>Actinomycetota</taxon>
        <taxon>Actinomycetes</taxon>
        <taxon>Micrococcales</taxon>
        <taxon>Microbacteriaceae</taxon>
        <taxon>Mycetocola</taxon>
    </lineage>
</organism>
<dbReference type="Pfam" id="PF08279">
    <property type="entry name" value="HTH_11"/>
    <property type="match status" value="1"/>
</dbReference>
<dbReference type="InterPro" id="IPR026881">
    <property type="entry name" value="WYL_dom"/>
</dbReference>
<proteinExistence type="predicted"/>
<keyword evidence="2" id="KW-0238">DNA-binding</keyword>
<dbReference type="AlphaFoldDB" id="A0A2U1TEY5"/>
<dbReference type="InterPro" id="IPR018356">
    <property type="entry name" value="Tscrpt_reg_HTH_DeoR_CS"/>
</dbReference>
<dbReference type="Pfam" id="PF13280">
    <property type="entry name" value="WYL"/>
    <property type="match status" value="1"/>
</dbReference>
<keyword evidence="3" id="KW-0804">Transcription</keyword>
<dbReference type="PANTHER" id="PTHR34580:SF3">
    <property type="entry name" value="PROTEIN PAFB"/>
    <property type="match status" value="1"/>
</dbReference>
<dbReference type="KEGG" id="myl:C3E77_04570"/>
<dbReference type="GO" id="GO:0003677">
    <property type="term" value="F:DNA binding"/>
    <property type="evidence" value="ECO:0007669"/>
    <property type="project" value="UniProtKB-KW"/>
</dbReference>
<dbReference type="Gene3D" id="1.10.10.10">
    <property type="entry name" value="Winged helix-like DNA-binding domain superfamily/Winged helix DNA-binding domain"/>
    <property type="match status" value="1"/>
</dbReference>
<comment type="caution">
    <text evidence="5">The sequence shown here is derived from an EMBL/GenBank/DDBJ whole genome shotgun (WGS) entry which is preliminary data.</text>
</comment>
<dbReference type="InterPro" id="IPR036390">
    <property type="entry name" value="WH_DNA-bd_sf"/>
</dbReference>
<dbReference type="PANTHER" id="PTHR34580">
    <property type="match status" value="1"/>
</dbReference>
<dbReference type="InterPro" id="IPR036388">
    <property type="entry name" value="WH-like_DNA-bd_sf"/>
</dbReference>
<dbReference type="InterPro" id="IPR051534">
    <property type="entry name" value="CBASS_pafABC_assoc_protein"/>
</dbReference>
<keyword evidence="6" id="KW-1185">Reference proteome</keyword>
<name>A0A2U1TEY5_9MICO</name>
<reference evidence="6" key="1">
    <citation type="submission" date="2018-04" db="EMBL/GenBank/DDBJ databases">
        <authorList>
            <person name="Liu S."/>
            <person name="Wang Z."/>
            <person name="Li J."/>
        </authorList>
    </citation>
    <scope>NUCLEOTIDE SEQUENCE [LARGE SCALE GENOMIC DNA]</scope>
    <source>
        <strain evidence="6">622</strain>
    </source>
</reference>
<dbReference type="InterPro" id="IPR013196">
    <property type="entry name" value="HTH_11"/>
</dbReference>
<evidence type="ECO:0000256" key="3">
    <source>
        <dbReference type="ARBA" id="ARBA00023163"/>
    </source>
</evidence>
<evidence type="ECO:0000256" key="2">
    <source>
        <dbReference type="ARBA" id="ARBA00023125"/>
    </source>
</evidence>
<dbReference type="RefSeq" id="WP_108393058.1">
    <property type="nucleotide sequence ID" value="NZ_CP026949.1"/>
</dbReference>
<dbReference type="Proteomes" id="UP000244962">
    <property type="component" value="Unassembled WGS sequence"/>
</dbReference>
<keyword evidence="1" id="KW-0805">Transcription regulation</keyword>
<evidence type="ECO:0000259" key="4">
    <source>
        <dbReference type="PROSITE" id="PS51000"/>
    </source>
</evidence>
<evidence type="ECO:0000313" key="6">
    <source>
        <dbReference type="Proteomes" id="UP000244962"/>
    </source>
</evidence>
<accession>A0A2U1TEY5</accession>
<dbReference type="GO" id="GO:0003700">
    <property type="term" value="F:DNA-binding transcription factor activity"/>
    <property type="evidence" value="ECO:0007669"/>
    <property type="project" value="InterPro"/>
</dbReference>
<dbReference type="OrthoDB" id="8555652at2"/>
<gene>
    <name evidence="5" type="ORF">DF223_06465</name>
</gene>
<feature type="domain" description="HTH deoR-type" evidence="4">
    <location>
        <begin position="4"/>
        <end position="59"/>
    </location>
</feature>
<sequence length="319" mass="35939">MSATTSRALELLALLQTHRHWPSSDLIQRLGVTARTLRRDIDRLRTLGYRVTATRGSIGGYQLEAGQELPPLSLTEEEAVAMAIGLRAYATEGIADGEVTALTALAKLEHLLPAELRRRVNALSAHVQPLRRDTPQVSAELLGQLALVCRDRDRIRFHYEARDGCQTDRLVEPHSLVSSSRHWFLVAWDVTRADWRTFRVDRMTRFFDTRVRFDARDLPAEDAAEFIQVAVSQLAEPRLLADVVMAIPLEQMRARFGPWSDGAEAVDDGHTRWPLGGGSFEELISALAWVEQGVEYRIEGNDEFAEFVREAATRMLRAV</sequence>